<dbReference type="OrthoDB" id="444631at2759"/>
<evidence type="ECO:0000313" key="3">
    <source>
        <dbReference type="Proteomes" id="UP001147760"/>
    </source>
</evidence>
<reference evidence="2" key="2">
    <citation type="journal article" date="2023" name="IMA Fungus">
        <title>Comparative genomic study of the Penicillium genus elucidates a diverse pangenome and 15 lateral gene transfer events.</title>
        <authorList>
            <person name="Petersen C."/>
            <person name="Sorensen T."/>
            <person name="Nielsen M.R."/>
            <person name="Sondergaard T.E."/>
            <person name="Sorensen J.L."/>
            <person name="Fitzpatrick D.A."/>
            <person name="Frisvad J.C."/>
            <person name="Nielsen K.L."/>
        </authorList>
    </citation>
    <scope>NUCLEOTIDE SEQUENCE</scope>
    <source>
        <strain evidence="2">IBT 17660</strain>
    </source>
</reference>
<sequence>MHTYVANSADVANCSTPTRMQPKKKKKLLSARRTKTFYWPPQGFKTTLQYALAASAIQRGDCIQLQTLLDQGIDITGRSDRLALVPLDIAAKKGPEATIKLLLANGCPMKYCSYKDRQNSMFDATKVTDMMAQGGNDIGLKVWIDRLIKEGPMYPKLLKRTMVRGVLGGQVEDLKLVREKFEALYGDPRRGAHMLDQAIMYGSLDPIKYLFRRGEADAHTRTSLSDRRPLLKVLCECPICVRTDIVRFLLENGADRNGNGPPKKENILRKGHQGKRL</sequence>
<dbReference type="EMBL" id="JAPWDO010000008">
    <property type="protein sequence ID" value="KAJ5459328.1"/>
    <property type="molecule type" value="Genomic_DNA"/>
</dbReference>
<keyword evidence="3" id="KW-1185">Reference proteome</keyword>
<gene>
    <name evidence="2" type="ORF">N7530_011272</name>
</gene>
<dbReference type="SUPFAM" id="SSF48403">
    <property type="entry name" value="Ankyrin repeat"/>
    <property type="match status" value="1"/>
</dbReference>
<dbReference type="Proteomes" id="UP001147760">
    <property type="component" value="Unassembled WGS sequence"/>
</dbReference>
<dbReference type="InterPro" id="IPR036770">
    <property type="entry name" value="Ankyrin_rpt-contain_sf"/>
</dbReference>
<proteinExistence type="predicted"/>
<feature type="region of interest" description="Disordered" evidence="1">
    <location>
        <begin position="255"/>
        <end position="277"/>
    </location>
</feature>
<organism evidence="2 3">
    <name type="scientific">Penicillium desertorum</name>
    <dbReference type="NCBI Taxonomy" id="1303715"/>
    <lineage>
        <taxon>Eukaryota</taxon>
        <taxon>Fungi</taxon>
        <taxon>Dikarya</taxon>
        <taxon>Ascomycota</taxon>
        <taxon>Pezizomycotina</taxon>
        <taxon>Eurotiomycetes</taxon>
        <taxon>Eurotiomycetidae</taxon>
        <taxon>Eurotiales</taxon>
        <taxon>Aspergillaceae</taxon>
        <taxon>Penicillium</taxon>
    </lineage>
</organism>
<name>A0A9W9WGZ3_9EURO</name>
<evidence type="ECO:0000256" key="1">
    <source>
        <dbReference type="SAM" id="MobiDB-lite"/>
    </source>
</evidence>
<dbReference type="AlphaFoldDB" id="A0A9W9WGZ3"/>
<accession>A0A9W9WGZ3</accession>
<evidence type="ECO:0000313" key="2">
    <source>
        <dbReference type="EMBL" id="KAJ5459328.1"/>
    </source>
</evidence>
<evidence type="ECO:0008006" key="4">
    <source>
        <dbReference type="Google" id="ProtNLM"/>
    </source>
</evidence>
<dbReference type="Gene3D" id="1.25.40.20">
    <property type="entry name" value="Ankyrin repeat-containing domain"/>
    <property type="match status" value="1"/>
</dbReference>
<reference evidence="2" key="1">
    <citation type="submission" date="2022-12" db="EMBL/GenBank/DDBJ databases">
        <authorList>
            <person name="Petersen C."/>
        </authorList>
    </citation>
    <scope>NUCLEOTIDE SEQUENCE</scope>
    <source>
        <strain evidence="2">IBT 17660</strain>
    </source>
</reference>
<comment type="caution">
    <text evidence="2">The sequence shown here is derived from an EMBL/GenBank/DDBJ whole genome shotgun (WGS) entry which is preliminary data.</text>
</comment>
<protein>
    <recommendedName>
        <fullName evidence="4">Ankyrin</fullName>
    </recommendedName>
</protein>